<dbReference type="AlphaFoldDB" id="A0A345HLY2"/>
<gene>
    <name evidence="5" type="ORF">DVK44_08350</name>
</gene>
<accession>A0A345HLY2</accession>
<sequence>MPRRLSTPPPAPERSTHVTTHPHRTTGLTGPPPTPAVTVRPIVLPAPERGQDLHVRVSAPLTGTRLPIVLFAHGFGSDLDGYAPLVDHWASHGFVVIQATHLDSQRVALAADDSRRPHLWRYRVQDMKHILDELKTLEASVPGLSGRGDHGRIVAAGHSFGGQTAGILVGLRVTDPGTGIADDLSDSRVMASIQLATAGAGGDGLTPFAHENLPWLRDQDFSHITAPGLVVAGDKDDLPLTTRGAAWTRDPYTLSRGNKSLLTVYGGEHFLGGISGYRAAETTDEDPGRVALVQQVTLAYLRHITGIDHTDWQTARSVLTDAHALGRLDSK</sequence>
<organism evidence="5 6">
    <name type="scientific">Streptomyces paludis</name>
    <dbReference type="NCBI Taxonomy" id="2282738"/>
    <lineage>
        <taxon>Bacteria</taxon>
        <taxon>Bacillati</taxon>
        <taxon>Actinomycetota</taxon>
        <taxon>Actinomycetes</taxon>
        <taxon>Kitasatosporales</taxon>
        <taxon>Streptomycetaceae</taxon>
        <taxon>Streptomyces</taxon>
    </lineage>
</organism>
<dbReference type="EMBL" id="CP031194">
    <property type="protein sequence ID" value="AXG77706.1"/>
    <property type="molecule type" value="Genomic_DNA"/>
</dbReference>
<reference evidence="6" key="1">
    <citation type="submission" date="2018-07" db="EMBL/GenBank/DDBJ databases">
        <authorList>
            <person name="Zhao J."/>
        </authorList>
    </citation>
    <scope>NUCLEOTIDE SEQUENCE [LARGE SCALE GENOMIC DNA]</scope>
    <source>
        <strain evidence="6">GSSD-12</strain>
    </source>
</reference>
<keyword evidence="2" id="KW-0442">Lipid degradation</keyword>
<dbReference type="Proteomes" id="UP000253868">
    <property type="component" value="Chromosome"/>
</dbReference>
<dbReference type="PANTHER" id="PTHR10272">
    <property type="entry name" value="PLATELET-ACTIVATING FACTOR ACETYLHYDROLASE"/>
    <property type="match status" value="1"/>
</dbReference>
<keyword evidence="3" id="KW-0443">Lipid metabolism</keyword>
<keyword evidence="6" id="KW-1185">Reference proteome</keyword>
<dbReference type="KEGG" id="spad:DVK44_08350"/>
<evidence type="ECO:0000256" key="1">
    <source>
        <dbReference type="ARBA" id="ARBA00022801"/>
    </source>
</evidence>
<dbReference type="Pfam" id="PF07224">
    <property type="entry name" value="Chlorophyllase"/>
    <property type="match status" value="1"/>
</dbReference>
<dbReference type="PANTHER" id="PTHR10272:SF0">
    <property type="entry name" value="PLATELET-ACTIVATING FACTOR ACETYLHYDROLASE"/>
    <property type="match status" value="1"/>
</dbReference>
<keyword evidence="1" id="KW-0378">Hydrolase</keyword>
<protein>
    <submittedName>
        <fullName evidence="5">Chlorophyllase</fullName>
    </submittedName>
</protein>
<dbReference type="GO" id="GO:0003847">
    <property type="term" value="F:1-alkyl-2-acetylglycerophosphocholine esterase activity"/>
    <property type="evidence" value="ECO:0007669"/>
    <property type="project" value="TreeGrafter"/>
</dbReference>
<dbReference type="OrthoDB" id="339159at2"/>
<proteinExistence type="predicted"/>
<evidence type="ECO:0000256" key="4">
    <source>
        <dbReference type="SAM" id="MobiDB-lite"/>
    </source>
</evidence>
<feature type="region of interest" description="Disordered" evidence="4">
    <location>
        <begin position="1"/>
        <end position="37"/>
    </location>
</feature>
<dbReference type="Gene3D" id="3.40.50.1820">
    <property type="entry name" value="alpha/beta hydrolase"/>
    <property type="match status" value="1"/>
</dbReference>
<dbReference type="SUPFAM" id="SSF53474">
    <property type="entry name" value="alpha/beta-Hydrolases"/>
    <property type="match status" value="1"/>
</dbReference>
<evidence type="ECO:0000256" key="2">
    <source>
        <dbReference type="ARBA" id="ARBA00022963"/>
    </source>
</evidence>
<evidence type="ECO:0000256" key="3">
    <source>
        <dbReference type="ARBA" id="ARBA00023098"/>
    </source>
</evidence>
<evidence type="ECO:0000313" key="6">
    <source>
        <dbReference type="Proteomes" id="UP000253868"/>
    </source>
</evidence>
<evidence type="ECO:0000313" key="5">
    <source>
        <dbReference type="EMBL" id="AXG77706.1"/>
    </source>
</evidence>
<dbReference type="GO" id="GO:0016042">
    <property type="term" value="P:lipid catabolic process"/>
    <property type="evidence" value="ECO:0007669"/>
    <property type="project" value="UniProtKB-KW"/>
</dbReference>
<name>A0A345HLY2_9ACTN</name>
<dbReference type="InterPro" id="IPR017395">
    <property type="entry name" value="Chlorophyllase-like"/>
</dbReference>
<dbReference type="InterPro" id="IPR029058">
    <property type="entry name" value="AB_hydrolase_fold"/>
</dbReference>